<reference evidence="9" key="1">
    <citation type="journal article" date="2019" name="Int. J. Syst. Evol. Microbiol.">
        <title>The Global Catalogue of Microorganisms (GCM) 10K type strain sequencing project: providing services to taxonomists for standard genome sequencing and annotation.</title>
        <authorList>
            <consortium name="The Broad Institute Genomics Platform"/>
            <consortium name="The Broad Institute Genome Sequencing Center for Infectious Disease"/>
            <person name="Wu L."/>
            <person name="Ma J."/>
        </authorList>
    </citation>
    <scope>NUCLEOTIDE SEQUENCE [LARGE SCALE GENOMIC DNA]</scope>
    <source>
        <strain evidence="9">TISTR 932</strain>
    </source>
</reference>
<dbReference type="PANTHER" id="PTHR36174">
    <property type="entry name" value="LIPID II:GLYCINE GLYCYLTRANSFERASE"/>
    <property type="match status" value="1"/>
</dbReference>
<evidence type="ECO:0000256" key="3">
    <source>
        <dbReference type="ARBA" id="ARBA00022960"/>
    </source>
</evidence>
<dbReference type="InterPro" id="IPR016181">
    <property type="entry name" value="Acyl_CoA_acyltransferase"/>
</dbReference>
<dbReference type="Proteomes" id="UP001597427">
    <property type="component" value="Unassembled WGS sequence"/>
</dbReference>
<keyword evidence="5" id="KW-0012">Acyltransferase</keyword>
<evidence type="ECO:0000256" key="5">
    <source>
        <dbReference type="ARBA" id="ARBA00023315"/>
    </source>
</evidence>
<sequence>MNYELKSVSEKEFNSYHHHLEQATILQSYQWGEIKNSWESLPFGFYANKQLIGTVLILKKKLPLQRSFFYIPKGPILSFDKETINGFTKQLKIIAKQHHAVFVRMDPPVLRKVFFYGEEEQASILNEDKVQLLIAAGFEQEPLTLDLHATIQPRFQAVVNCEDYQLSCLSKKGRQGVQTAKKRGVVIEKQGIEKIGIFAELMKKTEQRKGISLRNEDYFRKLLAVYPNAFLMLGKIHPGKRKDEVERQLSEVKATLDQLDSNQKKKKNKLLETSASLTKELQQLTKDIAAHGEQEQYISGTLTVPYGDTCELLYAGMDETFKHYMPAYLTWFESISQSGKMGYKLCNLGGIDGHLNDGLIQFKKNFQPSIYEYSGEFNLRTSNWLLYKLVKKAYMLKMKI</sequence>
<feature type="coiled-coil region" evidence="7">
    <location>
        <begin position="242"/>
        <end position="294"/>
    </location>
</feature>
<protein>
    <submittedName>
        <fullName evidence="8">Peptidoglycan bridge formation glycyltransferase FemA/FemB family protein</fullName>
    </submittedName>
</protein>
<dbReference type="RefSeq" id="WP_379979548.1">
    <property type="nucleotide sequence ID" value="NZ_JBHUMO010000013.1"/>
</dbReference>
<evidence type="ECO:0000256" key="7">
    <source>
        <dbReference type="SAM" id="Coils"/>
    </source>
</evidence>
<dbReference type="SUPFAM" id="SSF55729">
    <property type="entry name" value="Acyl-CoA N-acyltransferases (Nat)"/>
    <property type="match status" value="2"/>
</dbReference>
<dbReference type="EMBL" id="JBHUMO010000013">
    <property type="protein sequence ID" value="MFD2728290.1"/>
    <property type="molecule type" value="Genomic_DNA"/>
</dbReference>
<dbReference type="PANTHER" id="PTHR36174:SF1">
    <property type="entry name" value="LIPID II:GLYCINE GLYCYLTRANSFERASE"/>
    <property type="match status" value="1"/>
</dbReference>
<dbReference type="PROSITE" id="PS51191">
    <property type="entry name" value="FEMABX"/>
    <property type="match status" value="1"/>
</dbReference>
<dbReference type="InterPro" id="IPR050644">
    <property type="entry name" value="PG_Glycine_Bridge_Synth"/>
</dbReference>
<keyword evidence="2" id="KW-0808">Transferase</keyword>
<evidence type="ECO:0000256" key="6">
    <source>
        <dbReference type="ARBA" id="ARBA00023316"/>
    </source>
</evidence>
<keyword evidence="7" id="KW-0175">Coiled coil</keyword>
<dbReference type="Gene3D" id="1.20.58.90">
    <property type="match status" value="1"/>
</dbReference>
<dbReference type="Pfam" id="PF02388">
    <property type="entry name" value="FemAB"/>
    <property type="match status" value="1"/>
</dbReference>
<proteinExistence type="inferred from homology"/>
<keyword evidence="6" id="KW-0961">Cell wall biogenesis/degradation</keyword>
<comment type="similarity">
    <text evidence="1">Belongs to the FemABX family.</text>
</comment>
<accession>A0ABW5TGA1</accession>
<keyword evidence="9" id="KW-1185">Reference proteome</keyword>
<evidence type="ECO:0000313" key="8">
    <source>
        <dbReference type="EMBL" id="MFD2728290.1"/>
    </source>
</evidence>
<dbReference type="InterPro" id="IPR003447">
    <property type="entry name" value="FEMABX"/>
</dbReference>
<keyword evidence="3" id="KW-0133">Cell shape</keyword>
<comment type="caution">
    <text evidence="8">The sequence shown here is derived from an EMBL/GenBank/DDBJ whole genome shotgun (WGS) entry which is preliminary data.</text>
</comment>
<keyword evidence="4" id="KW-0573">Peptidoglycan synthesis</keyword>
<dbReference type="Gene3D" id="3.40.630.30">
    <property type="match status" value="2"/>
</dbReference>
<evidence type="ECO:0000313" key="9">
    <source>
        <dbReference type="Proteomes" id="UP001597427"/>
    </source>
</evidence>
<evidence type="ECO:0000256" key="2">
    <source>
        <dbReference type="ARBA" id="ARBA00022679"/>
    </source>
</evidence>
<organism evidence="8 9">
    <name type="scientific">Enterococcus camelliae</name>
    <dbReference type="NCBI Taxonomy" id="453959"/>
    <lineage>
        <taxon>Bacteria</taxon>
        <taxon>Bacillati</taxon>
        <taxon>Bacillota</taxon>
        <taxon>Bacilli</taxon>
        <taxon>Lactobacillales</taxon>
        <taxon>Enterococcaceae</taxon>
        <taxon>Enterococcus</taxon>
    </lineage>
</organism>
<evidence type="ECO:0000256" key="1">
    <source>
        <dbReference type="ARBA" id="ARBA00009943"/>
    </source>
</evidence>
<gene>
    <name evidence="8" type="ORF">ACFSR0_02415</name>
</gene>
<name>A0ABW5TGA1_9ENTE</name>
<evidence type="ECO:0000256" key="4">
    <source>
        <dbReference type="ARBA" id="ARBA00022984"/>
    </source>
</evidence>